<reference evidence="4" key="1">
    <citation type="journal article" date="2019" name="Int. J. Syst. Evol. Microbiol.">
        <title>The Global Catalogue of Microorganisms (GCM) 10K type strain sequencing project: providing services to taxonomists for standard genome sequencing and annotation.</title>
        <authorList>
            <consortium name="The Broad Institute Genomics Platform"/>
            <consortium name="The Broad Institute Genome Sequencing Center for Infectious Disease"/>
            <person name="Wu L."/>
            <person name="Ma J."/>
        </authorList>
    </citation>
    <scope>NUCLEOTIDE SEQUENCE [LARGE SCALE GENOMIC DNA]</scope>
    <source>
        <strain evidence="4">NBRC 108725</strain>
    </source>
</reference>
<proteinExistence type="inferred from homology"/>
<dbReference type="Proteomes" id="UP001321498">
    <property type="component" value="Chromosome"/>
</dbReference>
<dbReference type="InterPro" id="IPR029061">
    <property type="entry name" value="THDP-binding"/>
</dbReference>
<dbReference type="Pfam" id="PF02775">
    <property type="entry name" value="TPP_enzyme_C"/>
    <property type="match status" value="1"/>
</dbReference>
<protein>
    <recommendedName>
        <fullName evidence="2">Thiamine pyrophosphate enzyme TPP-binding domain-containing protein</fullName>
    </recommendedName>
</protein>
<keyword evidence="4" id="KW-1185">Reference proteome</keyword>
<dbReference type="InterPro" id="IPR045229">
    <property type="entry name" value="TPP_enz"/>
</dbReference>
<evidence type="ECO:0000256" key="1">
    <source>
        <dbReference type="ARBA" id="ARBA00007812"/>
    </source>
</evidence>
<dbReference type="InterPro" id="IPR011766">
    <property type="entry name" value="TPP_enzyme_TPP-bd"/>
</dbReference>
<name>A0ABM8GDA4_9MICO</name>
<accession>A0ABM8GDA4</accession>
<gene>
    <name evidence="3" type="ORF">GCM10025866_21610</name>
</gene>
<evidence type="ECO:0000259" key="2">
    <source>
        <dbReference type="Pfam" id="PF02775"/>
    </source>
</evidence>
<sequence length="245" mass="26007">MLLDQLLRRLGASPTDEGKVAERSRAAEERGSQLRATWRSAVEQDVAAERLTPASVSAVLAGLLDDDAIVLNEAISEAPTVWKHLPRQHPGTVFGNRGTSLGWSGGGALGVKLASPDRTVVSIVGDGTFFFSVPSSSYWVADRYDIPLLTVVLDNGGWNATKRNLKRQHAGGTADRTDRYFVNLQQSADFPGIAAAAGGSWGATVTSFGELEDALRTGLAEVAAGRPAVVSVRLDPITGQPEDER</sequence>
<dbReference type="RefSeq" id="WP_286276350.1">
    <property type="nucleotide sequence ID" value="NZ_AP027731.1"/>
</dbReference>
<feature type="domain" description="Thiamine pyrophosphate enzyme TPP-binding" evidence="2">
    <location>
        <begin position="81"/>
        <end position="232"/>
    </location>
</feature>
<dbReference type="EMBL" id="AP027731">
    <property type="protein sequence ID" value="BDZ46252.1"/>
    <property type="molecule type" value="Genomic_DNA"/>
</dbReference>
<organism evidence="3 4">
    <name type="scientific">Naasia aerilata</name>
    <dbReference type="NCBI Taxonomy" id="1162966"/>
    <lineage>
        <taxon>Bacteria</taxon>
        <taxon>Bacillati</taxon>
        <taxon>Actinomycetota</taxon>
        <taxon>Actinomycetes</taxon>
        <taxon>Micrococcales</taxon>
        <taxon>Microbacteriaceae</taxon>
        <taxon>Naasia</taxon>
    </lineage>
</organism>
<comment type="similarity">
    <text evidence="1">Belongs to the TPP enzyme family.</text>
</comment>
<dbReference type="Gene3D" id="3.40.50.970">
    <property type="match status" value="1"/>
</dbReference>
<dbReference type="SUPFAM" id="SSF52518">
    <property type="entry name" value="Thiamin diphosphate-binding fold (THDP-binding)"/>
    <property type="match status" value="1"/>
</dbReference>
<dbReference type="PANTHER" id="PTHR18968:SF164">
    <property type="entry name" value="PYRUVATE DECARBOXYLASE"/>
    <property type="match status" value="1"/>
</dbReference>
<dbReference type="PANTHER" id="PTHR18968">
    <property type="entry name" value="THIAMINE PYROPHOSPHATE ENZYMES"/>
    <property type="match status" value="1"/>
</dbReference>
<evidence type="ECO:0000313" key="3">
    <source>
        <dbReference type="EMBL" id="BDZ46252.1"/>
    </source>
</evidence>
<evidence type="ECO:0000313" key="4">
    <source>
        <dbReference type="Proteomes" id="UP001321498"/>
    </source>
</evidence>
<dbReference type="CDD" id="cd02002">
    <property type="entry name" value="TPP_BFDC"/>
    <property type="match status" value="1"/>
</dbReference>